<evidence type="ECO:0000259" key="1">
    <source>
        <dbReference type="Pfam" id="PF13480"/>
    </source>
</evidence>
<dbReference type="PANTHER" id="PTHR36174">
    <property type="entry name" value="LIPID II:GLYCINE GLYCYLTRANSFERASE"/>
    <property type="match status" value="1"/>
</dbReference>
<dbReference type="Gene3D" id="3.40.630.30">
    <property type="match status" value="1"/>
</dbReference>
<dbReference type="SUPFAM" id="SSF55729">
    <property type="entry name" value="Acyl-CoA N-acyltransferases (Nat)"/>
    <property type="match status" value="1"/>
</dbReference>
<gene>
    <name evidence="2" type="ORF">GJR96_12765</name>
</gene>
<keyword evidence="3" id="KW-1185">Reference proteome</keyword>
<sequence length="355" mass="40721">MSVTVLSQENITEWREWFASLPEAGPYHDPDYLTLLSGGFEQEEEVAEAFVYANGDQFVYYPYIRRSLSEVPHSDELDQDIEDYSDIVSSWYYGGPILSTETDTDITAEFAEAFSEYCVDVGIVSEFLRFDPNLQNATDFEVLNPRVERETVYVDLTQSHNAIWDNFEKRNRNAIRQAQETDLVVEPTRDHADYRAFYDIYTNAMDAKNASKHYRFPFSFFEKLFGQESMSTLLVARHDEDVVGGAVVVHDGTVAHDYLRASNPDYWDMRVNNLLCYGALMQMKETGRQLFDFQGGRPGVFRFKKGFSQTERGEFSVATRIHIPEVYDSLVGAARDEGVDTDTGYFPAYRVAQSN</sequence>
<name>A0A6A8GIX0_9EURY</name>
<evidence type="ECO:0000313" key="2">
    <source>
        <dbReference type="EMBL" id="MRX22819.1"/>
    </source>
</evidence>
<dbReference type="PANTHER" id="PTHR36174:SF1">
    <property type="entry name" value="LIPID II:GLYCINE GLYCYLTRANSFERASE"/>
    <property type="match status" value="1"/>
</dbReference>
<dbReference type="InterPro" id="IPR016181">
    <property type="entry name" value="Acyl_CoA_acyltransferase"/>
</dbReference>
<comment type="caution">
    <text evidence="2">The sequence shown here is derived from an EMBL/GenBank/DDBJ whole genome shotgun (WGS) entry which is preliminary data.</text>
</comment>
<evidence type="ECO:0000313" key="3">
    <source>
        <dbReference type="Proteomes" id="UP000439022"/>
    </source>
</evidence>
<reference evidence="2 3" key="1">
    <citation type="submission" date="2019-11" db="EMBL/GenBank/DDBJ databases">
        <title>Whole genome sequence of Haloferax sp. MBLA0076.</title>
        <authorList>
            <person name="Seo M.-J."/>
            <person name="Cho E.-S."/>
        </authorList>
    </citation>
    <scope>NUCLEOTIDE SEQUENCE [LARGE SCALE GENOMIC DNA]</scope>
    <source>
        <strain evidence="2 3">MBLA0076</strain>
    </source>
</reference>
<organism evidence="2 3">
    <name type="scientific">Haloferax litoreum</name>
    <dbReference type="NCBI Taxonomy" id="2666140"/>
    <lineage>
        <taxon>Archaea</taxon>
        <taxon>Methanobacteriati</taxon>
        <taxon>Methanobacteriota</taxon>
        <taxon>Stenosarchaea group</taxon>
        <taxon>Halobacteria</taxon>
        <taxon>Halobacteriales</taxon>
        <taxon>Haloferacaceae</taxon>
        <taxon>Haloferax</taxon>
    </lineage>
</organism>
<dbReference type="GO" id="GO:0016740">
    <property type="term" value="F:transferase activity"/>
    <property type="evidence" value="ECO:0007669"/>
    <property type="project" value="UniProtKB-KW"/>
</dbReference>
<protein>
    <submittedName>
        <fullName evidence="2">GNAT family N-acetyltransferase</fullName>
    </submittedName>
</protein>
<accession>A0A6A8GIX0</accession>
<dbReference type="EMBL" id="WKJO01000001">
    <property type="protein sequence ID" value="MRX22819.1"/>
    <property type="molecule type" value="Genomic_DNA"/>
</dbReference>
<feature type="domain" description="BioF2-like acetyltransferase" evidence="1">
    <location>
        <begin position="168"/>
        <end position="304"/>
    </location>
</feature>
<dbReference type="AlphaFoldDB" id="A0A6A8GIX0"/>
<proteinExistence type="predicted"/>
<dbReference type="RefSeq" id="WP_151163270.1">
    <property type="nucleotide sequence ID" value="NZ_WKJO01000001.1"/>
</dbReference>
<dbReference type="Pfam" id="PF13480">
    <property type="entry name" value="Acetyltransf_6"/>
    <property type="match status" value="1"/>
</dbReference>
<dbReference type="InterPro" id="IPR038740">
    <property type="entry name" value="BioF2-like_GNAT_dom"/>
</dbReference>
<keyword evidence="2" id="KW-0808">Transferase</keyword>
<dbReference type="Proteomes" id="UP000439022">
    <property type="component" value="Unassembled WGS sequence"/>
</dbReference>
<dbReference type="InterPro" id="IPR050644">
    <property type="entry name" value="PG_Glycine_Bridge_Synth"/>
</dbReference>